<dbReference type="GO" id="GO:0005634">
    <property type="term" value="C:nucleus"/>
    <property type="evidence" value="ECO:0007669"/>
    <property type="project" value="TreeGrafter"/>
</dbReference>
<dbReference type="InterPro" id="IPR014009">
    <property type="entry name" value="PIK_FAT"/>
</dbReference>
<feature type="domain" description="FATC" evidence="5">
    <location>
        <begin position="3870"/>
        <end position="3907"/>
    </location>
</feature>
<dbReference type="InterPro" id="IPR003151">
    <property type="entry name" value="PIK-rel_kinase_FAT"/>
</dbReference>
<feature type="compositionally biased region" description="Pro residues" evidence="2">
    <location>
        <begin position="532"/>
        <end position="545"/>
    </location>
</feature>
<dbReference type="InterPro" id="IPR000403">
    <property type="entry name" value="PI3/4_kinase_cat_dom"/>
</dbReference>
<evidence type="ECO:0000259" key="4">
    <source>
        <dbReference type="PROSITE" id="PS51189"/>
    </source>
</evidence>
<dbReference type="EMBL" id="CATQJL010000316">
    <property type="protein sequence ID" value="CAJ0606273.1"/>
    <property type="molecule type" value="Genomic_DNA"/>
</dbReference>
<evidence type="ECO:0000256" key="2">
    <source>
        <dbReference type="SAM" id="MobiDB-lite"/>
    </source>
</evidence>
<dbReference type="GO" id="GO:0000124">
    <property type="term" value="C:SAGA complex"/>
    <property type="evidence" value="ECO:0007669"/>
    <property type="project" value="TreeGrafter"/>
</dbReference>
<dbReference type="PANTHER" id="PTHR11139">
    <property type="entry name" value="ATAXIA TELANGIECTASIA MUTATED ATM -RELATED"/>
    <property type="match status" value="1"/>
</dbReference>
<proteinExistence type="inferred from homology"/>
<dbReference type="InterPro" id="IPR046805">
    <property type="entry name" value="Tra1_ring"/>
</dbReference>
<gene>
    <name evidence="6" type="ORF">CYNAS_LOCUS18256</name>
</gene>
<dbReference type="Proteomes" id="UP001176961">
    <property type="component" value="Unassembled WGS sequence"/>
</dbReference>
<dbReference type="Pfam" id="PF20175">
    <property type="entry name" value="Tra1_central"/>
    <property type="match status" value="1"/>
</dbReference>
<dbReference type="InterPro" id="IPR046807">
    <property type="entry name" value="Tra1_central"/>
</dbReference>
<name>A0AA36MDN6_CYLNA</name>
<dbReference type="GO" id="GO:0006355">
    <property type="term" value="P:regulation of DNA-templated transcription"/>
    <property type="evidence" value="ECO:0007669"/>
    <property type="project" value="TreeGrafter"/>
</dbReference>
<dbReference type="PROSITE" id="PS51189">
    <property type="entry name" value="FAT"/>
    <property type="match status" value="1"/>
</dbReference>
<evidence type="ECO:0000259" key="3">
    <source>
        <dbReference type="PROSITE" id="PS50290"/>
    </source>
</evidence>
<dbReference type="InterPro" id="IPR050517">
    <property type="entry name" value="DDR_Repair_Kinase"/>
</dbReference>
<protein>
    <recommendedName>
        <fullName evidence="8">Transformation/transcription domain-associated protein</fullName>
    </recommendedName>
</protein>
<dbReference type="PROSITE" id="PS50290">
    <property type="entry name" value="PI3_4_KINASE_3"/>
    <property type="match status" value="1"/>
</dbReference>
<evidence type="ECO:0000313" key="6">
    <source>
        <dbReference type="EMBL" id="CAJ0606273.1"/>
    </source>
</evidence>
<feature type="domain" description="FAT" evidence="4">
    <location>
        <begin position="2735"/>
        <end position="3337"/>
    </location>
</feature>
<organism evidence="6 7">
    <name type="scientific">Cylicocyclus nassatus</name>
    <name type="common">Nematode worm</name>
    <dbReference type="NCBI Taxonomy" id="53992"/>
    <lineage>
        <taxon>Eukaryota</taxon>
        <taxon>Metazoa</taxon>
        <taxon>Ecdysozoa</taxon>
        <taxon>Nematoda</taxon>
        <taxon>Chromadorea</taxon>
        <taxon>Rhabditida</taxon>
        <taxon>Rhabditina</taxon>
        <taxon>Rhabditomorpha</taxon>
        <taxon>Strongyloidea</taxon>
        <taxon>Strongylidae</taxon>
        <taxon>Cylicocyclus</taxon>
    </lineage>
</organism>
<sequence>MASQMMRAGMPMQQMAPQPILPADQDVIIRTLNDVNQGDESKLKAVQDAWNMFEVFNTTPTFDQFLDSLMRAFMKLFSETVPQFIQENNTQTLRKAMLEMILRTSAYEPVKQMSKEIQKQMMRIIVLENEENAILAIKILVDHSKITRTHLIPEVSVMLQHFKQWIKCMCSCLVRPHTFDTIDLTHPAVQLPEETVIESYLQQCYYVQSVMLYPPSGAMDAPKYTLIPRASQSLKTFQEIPMLVIFLYQHHKAGVQAEAMEFLLCCLDFLSIQISAEQKADEKYNKTLADDFYTAQSKMLAYLSIMGKIREFMEQILANGDRFINGVLSLLEQCPAELIVVRKDVLITLKFFFISDLRPKFIQLLPRLLSEVALIGSGYTAVDHLRGYFYQTMADFLHHVRSSLSFEMLAHVAFVFCREMHDNLLPYQIQVICARMLSSVLEGLTKHAKEGEATRDLILMILESLVVKLKMIAVYHLPLLFKQHAAEINYDYKSCDRDGSEAVENEKGDDVIREEVRRCSIDTAPEMEIGPAEPPKPPEPTLPPPKENEHRKSSPSTILTQMYTMNAPPIPLTEARTIVKFILLACKMGTTALAGANRSSQSPPLVHEKDIFERMFKYCVQCLDVYMIPYPQPPSRVQVPNSVPGGTRSKEEKDALDALASLFTMLNLDVFGEIFTKYMDFFVVRMAKNLPLQLACNAFLVRADVSFRFGCIIVKYLMDRLPSLAVMNDVSQLYVKLFKIIFSAIGCQNSASPDGEIMLKPYLPELIRKSMEYALCARDPINYFMLLRALFRSIGGGLHDILYSQFLPLLPDLMLFFNKLQWCDHRQMMRELFVELCLTVPVRLSTLLPHLPLLMEPLVCALNGGPNLVQQGLRTLELCVDNLQPDFLFDNFSPVRGGMMQGLYKVVGKSGDPLSVATAVRVLGKFGGANRNMFTEPPNLKFRPSGDEPPYTIRVAFDRPNTGETFFTTIYGDISLTEVVRTALKQMRLDSTHSHYSPQVRQYAMELARSIMLCSMGPVDLTDEWKMKLKDILREQFKRLDSAPKGCTAYRCSREGDRSLHADALMILFCGIVGKDLRSKYIKFFNATIRYLTLQALLEFSGRASLMSMDNCAQCMDGGILVDAIVTALSDSTKDFCQSAIVALRHINDVCRVIIPNLEVMPLIPFVRYLLESVSALCYASSWFVRLGGASGLTYFIENYPDSVILANMSRFMDSLVEVLVGMTDQVSCGAVDMAVGAIEKLLKRCLADCKLDDPKVSIFMNSVASQLFSGSQNIRKKTLSLLNLCADVLKEPFPALMYAYRHLFVSHTERAMEEFNVLALLDRCGSLEALCTIFVCQPPLVDVSIGLERTQKFLNELITVCQMPISEMLELDLFKSMEGCPAHFLPPHTVSEKAEHYKIMAVRALVALYKSLLRDVSENGMDTSSEAGDGEEGRVTLCKIACVAVETVLCPLKSVVQAAEEALLQVAPVNAECLKRVGEHVFAQFREPQGEGLNSESVAQLYRLVRLNTSLFDITLATNLVSYICEHASRLPVDMAASSIPPIDGQDVEAITQAVRLILLVDSPAPKLATDLAAFIAYFDHHYCTSSYDAWVPPLATLLSRYARESMAFFLTEESLAMPCRRALLRKLIKDEECSPLRALLMEDSTYFNNMLENKVMDPSGEWKEASDAHQSENDIMEREMLCLHIIDAVSRRNVLWFAGAKELILKLRQLWNNGEFKSRYVVHAPCDKDLVQLTIKMMTEHKYKVPRLIVNCFIRYYRHNNNDLDLLCDILFVFIGRYVTDFSFVREFLEKEVIPAYSMEWRRKLFSFVLEKFEAGGSTVIKDLLYVKILQYVLIPSLQWAFERYNVDEILGVLQNPQDQPEMDPDDLVYRLAHIIDQSRQVMSDGIVIALYQLSTLLVKYAPRHVHNNDSKKHGWRLRVFMLFAWSCLTASNRQDATLRYTGFLFISHICQKFLINRKIVLQVFQSLCGSYQYDSRELVRRAADVVTAAMPIRMEDGHQQMFINVKRVLCEEAHSLAHIQHIVSMIVRNYRAYFTCRHALFKPLMSAIRRVISTPNSAMDGVMTRKLALDVCEMVIKWELLRLQKVELLTQGLTSHDDELDTLLNDSEASRHTAVSTAEFDDQLYKQMSKECVDEVVAMLLKFAIQPTSPVQPHQLHQATLENGKRSIGLMKQCLKSAVWGDVVTIKVSWLEKELTVPPESLVRQENQSQLAQSIAQAQQALEVVINLVTIMPKPLLLQTIRPIQRAIISCLNSGHGALIRLVNVLVAKLFEKSNCSMTGMYEFEILNQFISKYLNDNFNSYVKSPTCLVMNAFSAFSLLRVICLQQPGYLDAMCLQAYIKVLEKAVREHILHVTEPGETTREKMATAEMIAMALELLRPRIEAISAEAKRTICQNVLLPLIERSSFEKIIDVVLRVVSELVVTHRDEHSANPGLPLLVRLQSVVEKRYRLNGELMKMFLKVVLFVFEHPLLLTSDYADKLEDAFHWGLTTHDRELREKFLLVFERNLVVNPLARLSYILREKDWEPFRDYFWLRHALWLLLRCIPTSGNTGSTHRRVFIDSSATLWRTMLAVAGLRSSHLASDVEPEVVAQALDTNLHLSGETKADEAMETDQGNTGDNLENRLDVLLDDQKSLMIEASSFDFSAAVDSIIGLVFTVQDDVAFVGDMFSQLFNSLWVSMSDEERSFLGGLAVPFMTSGVHVQQAHAVHPVISIFLETFARCNPPIHIGPLPVEFVAHHYHAWHRGILLLENQALCIPRMLNNAACMQQPIDPIVREQLDVLDYLRSLYSELGELDQYAAVWNRRALTTDTVKILALQQLGDVEDALELSQTSASSILHKMESQFGKIPAGEPASKEYEFLEDSYIQCTKELCRWRVLCDIAKSSHVENPELLLESAVHLPDWYLARQCRDQILACTRPDFVIPSITYGAMLGVLGDPEDGPLVPAKKLVDDVTQALVVGWRVLPPILTHAHIKLLQAMTMIREVGDVLDLKRALDVGNQNCSAIMQEMKTVIKIWRSRTYSLSDEMSFISLMYDWRSQIHTMMVQRFHDWERSGIVMPPGMNPQAILPIHSAATGQLLLARAARERGMDDMAIKTLNKLHTLITLPMMDCHQKVIDHLKTLRRLAKKPSTTAQQKAEFLQEALLITESARIEDFSRDQCCRLFYQKGAILSQLERNDDATHAFSSAAAMIDPSNSPPMNTACNMFKTWAHHLDNLFHSEVHEASALSRGSPAIDSYFEAARIENETRARKYIARILWTAKHVVACGIFSATGLDQVLKDRARSIVPFNWLPWLPQLVTELQERPTSGFIHVVERIAAAYPLLVVSALRPVLDAAIFAKVIESVSKKQPIPALPDDHKNAALVKILEKACLSRLTDVRMWDKLLTGFSEMREFWAERHLRYASQLKDEILRCLYEARETRLETARLDDKAMATMSLWCAKLKENIGDDILRESEVPSSSRHALPLQTEEQFIDEIRTEVLEVLNAPTAFGPALLKLAETVIKWQTKLHNRLYSLPRRYPIRLSSKFLADYSSAMACIEIPSSFNANVTKQYQYVTLIARFNPHVEVVVRSGRVMKKLQIMAVNGKTSVYYLQRSIFKEKTNRCQQYLQLVKTLLVKERETARRHLFVFTPNQLVVSPHAVLMDVGGAYPMSFVAKKPHIFETIRPLDVFAEYGMTFGMRPDDAITMYYDRIAAAEGDLHSVMLDTYRGFVVENFIGPSIFQNYILERFTDSTYYYLFRKRIAQQLAVMSILEMLVRLSPLFLDDLYIRTSTAQVAAPRYNFTFDSGVERKVPFRLTPNLQWFLGMTLEGDFLWAAAAVVRCLFRREQHFLLRPLILDEIIIRGNHDKVAACAEANSFIKNMVAETTRMASQEASALQNELYNAIERARSHENLSQMDPRWHPWF</sequence>
<feature type="region of interest" description="Disordered" evidence="2">
    <location>
        <begin position="523"/>
        <end position="555"/>
    </location>
</feature>
<comment type="caution">
    <text evidence="6">The sequence shown here is derived from an EMBL/GenBank/DDBJ whole genome shotgun (WGS) entry which is preliminary data.</text>
</comment>
<evidence type="ECO:0000259" key="5">
    <source>
        <dbReference type="PROSITE" id="PS51190"/>
    </source>
</evidence>
<dbReference type="GO" id="GO:0006281">
    <property type="term" value="P:DNA repair"/>
    <property type="evidence" value="ECO:0007669"/>
    <property type="project" value="TreeGrafter"/>
</dbReference>
<dbReference type="InterPro" id="IPR016024">
    <property type="entry name" value="ARM-type_fold"/>
</dbReference>
<dbReference type="Pfam" id="PF20206">
    <property type="entry name" value="Tra1_ring"/>
    <property type="match status" value="1"/>
</dbReference>
<dbReference type="InterPro" id="IPR003152">
    <property type="entry name" value="FATC_dom"/>
</dbReference>
<evidence type="ECO:0000313" key="7">
    <source>
        <dbReference type="Proteomes" id="UP001176961"/>
    </source>
</evidence>
<comment type="similarity">
    <text evidence="1">Belongs to the PI3/PI4-kinase family. TRA1 subfamily.</text>
</comment>
<accession>A0AA36MDN6</accession>
<reference evidence="6" key="1">
    <citation type="submission" date="2023-07" db="EMBL/GenBank/DDBJ databases">
        <authorList>
            <consortium name="CYATHOMIX"/>
        </authorList>
    </citation>
    <scope>NUCLEOTIDE SEQUENCE</scope>
    <source>
        <strain evidence="6">N/A</strain>
    </source>
</reference>
<evidence type="ECO:0000256" key="1">
    <source>
        <dbReference type="ARBA" id="ARBA00007234"/>
    </source>
</evidence>
<keyword evidence="7" id="KW-1185">Reference proteome</keyword>
<dbReference type="PROSITE" id="PS51190">
    <property type="entry name" value="FATC"/>
    <property type="match status" value="1"/>
</dbReference>
<evidence type="ECO:0008006" key="8">
    <source>
        <dbReference type="Google" id="ProtNLM"/>
    </source>
</evidence>
<dbReference type="SUPFAM" id="SSF48371">
    <property type="entry name" value="ARM repeat"/>
    <property type="match status" value="3"/>
</dbReference>
<dbReference type="SMART" id="SM00146">
    <property type="entry name" value="PI3Kc"/>
    <property type="match status" value="1"/>
</dbReference>
<dbReference type="SUPFAM" id="SSF56112">
    <property type="entry name" value="Protein kinase-like (PK-like)"/>
    <property type="match status" value="1"/>
</dbReference>
<feature type="domain" description="PI3K/PI4K catalytic" evidence="3">
    <location>
        <begin position="3564"/>
        <end position="3883"/>
    </location>
</feature>
<dbReference type="GO" id="GO:0035267">
    <property type="term" value="C:NuA4 histone acetyltransferase complex"/>
    <property type="evidence" value="ECO:0007669"/>
    <property type="project" value="TreeGrafter"/>
</dbReference>
<dbReference type="PANTHER" id="PTHR11139:SF1">
    <property type="entry name" value="TRANSFORMATION_TRANSCRIPTION DOMAIN-ASSOCIATED PROTEIN"/>
    <property type="match status" value="1"/>
</dbReference>
<dbReference type="Pfam" id="PF02259">
    <property type="entry name" value="FAT"/>
    <property type="match status" value="1"/>
</dbReference>
<dbReference type="InterPro" id="IPR011009">
    <property type="entry name" value="Kinase-like_dom_sf"/>
</dbReference>